<proteinExistence type="predicted"/>
<accession>A0A518BSF9</accession>
<evidence type="ECO:0000256" key="2">
    <source>
        <dbReference type="SAM" id="SignalP"/>
    </source>
</evidence>
<evidence type="ECO:0000313" key="3">
    <source>
        <dbReference type="EMBL" id="QDU69909.1"/>
    </source>
</evidence>
<gene>
    <name evidence="3" type="ORF">Pla133_50320</name>
</gene>
<dbReference type="KEGG" id="pbap:Pla133_50320"/>
<dbReference type="Proteomes" id="UP000316921">
    <property type="component" value="Chromosome"/>
</dbReference>
<protein>
    <recommendedName>
        <fullName evidence="5">DUF1800 domain-containing protein</fullName>
    </recommendedName>
</protein>
<feature type="signal peptide" evidence="2">
    <location>
        <begin position="1"/>
        <end position="32"/>
    </location>
</feature>
<organism evidence="3 4">
    <name type="scientific">Engelhardtia mirabilis</name>
    <dbReference type="NCBI Taxonomy" id="2528011"/>
    <lineage>
        <taxon>Bacteria</taxon>
        <taxon>Pseudomonadati</taxon>
        <taxon>Planctomycetota</taxon>
        <taxon>Planctomycetia</taxon>
        <taxon>Planctomycetia incertae sedis</taxon>
        <taxon>Engelhardtia</taxon>
    </lineage>
</organism>
<keyword evidence="4" id="KW-1185">Reference proteome</keyword>
<reference evidence="3 4" key="1">
    <citation type="submission" date="2019-02" db="EMBL/GenBank/DDBJ databases">
        <title>Deep-cultivation of Planctomycetes and their phenomic and genomic characterization uncovers novel biology.</title>
        <authorList>
            <person name="Wiegand S."/>
            <person name="Jogler M."/>
            <person name="Boedeker C."/>
            <person name="Pinto D."/>
            <person name="Vollmers J."/>
            <person name="Rivas-Marin E."/>
            <person name="Kohn T."/>
            <person name="Peeters S.H."/>
            <person name="Heuer A."/>
            <person name="Rast P."/>
            <person name="Oberbeckmann S."/>
            <person name="Bunk B."/>
            <person name="Jeske O."/>
            <person name="Meyerdierks A."/>
            <person name="Storesund J.E."/>
            <person name="Kallscheuer N."/>
            <person name="Luecker S."/>
            <person name="Lage O.M."/>
            <person name="Pohl T."/>
            <person name="Merkel B.J."/>
            <person name="Hornburger P."/>
            <person name="Mueller R.-W."/>
            <person name="Bruemmer F."/>
            <person name="Labrenz M."/>
            <person name="Spormann A.M."/>
            <person name="Op den Camp H."/>
            <person name="Overmann J."/>
            <person name="Amann R."/>
            <person name="Jetten M.S.M."/>
            <person name="Mascher T."/>
            <person name="Medema M.H."/>
            <person name="Devos D.P."/>
            <person name="Kaster A.-K."/>
            <person name="Ovreas L."/>
            <person name="Rohde M."/>
            <person name="Galperin M.Y."/>
            <person name="Jogler C."/>
        </authorList>
    </citation>
    <scope>NUCLEOTIDE SEQUENCE [LARGE SCALE GENOMIC DNA]</scope>
    <source>
        <strain evidence="3 4">Pla133</strain>
    </source>
</reference>
<dbReference type="Pfam" id="PF08811">
    <property type="entry name" value="DUF1800"/>
    <property type="match status" value="1"/>
</dbReference>
<dbReference type="EMBL" id="CP036287">
    <property type="protein sequence ID" value="QDU69909.1"/>
    <property type="molecule type" value="Genomic_DNA"/>
</dbReference>
<dbReference type="AlphaFoldDB" id="A0A518BSF9"/>
<evidence type="ECO:0008006" key="5">
    <source>
        <dbReference type="Google" id="ProtNLM"/>
    </source>
</evidence>
<name>A0A518BSF9_9BACT</name>
<keyword evidence="2" id="KW-0732">Signal</keyword>
<feature type="region of interest" description="Disordered" evidence="1">
    <location>
        <begin position="455"/>
        <end position="477"/>
    </location>
</feature>
<dbReference type="InterPro" id="IPR014917">
    <property type="entry name" value="DUF1800"/>
</dbReference>
<dbReference type="RefSeq" id="WP_419191928.1">
    <property type="nucleotide sequence ID" value="NZ_CP036287.1"/>
</dbReference>
<feature type="chain" id="PRO_5022219352" description="DUF1800 domain-containing protein" evidence="2">
    <location>
        <begin position="33"/>
        <end position="598"/>
    </location>
</feature>
<evidence type="ECO:0000256" key="1">
    <source>
        <dbReference type="SAM" id="MobiDB-lite"/>
    </source>
</evidence>
<evidence type="ECO:0000313" key="4">
    <source>
        <dbReference type="Proteomes" id="UP000316921"/>
    </source>
</evidence>
<sequence precursor="true">MLDRPRARRRLARRAACLTAAAAILLPGTGLAGMAATQDILPELVFDARAAEHLLNRAGFGASSEEVDAAVERGLVATVDLLLAGPDRPRDPFFAERVSYRNVDPVRRRAELEALAGRDLDELTDEERDDVAREWRRKAIRTDQAQLIAYTEWWLDGLLRGEDPLRDRLTLFWMGYFTSSQEDVKDSHEMILQHRLLRGQALGSFGELLRGIARDPAMLEYLDNDDNKAESPNENFARELLELFTLGEGHYTEADVIDAARAFTGWTDRRGEFRFRNSRHDRGKKRFLGREGKFDGDDILEILHEEPRTASYVCERLIEFLEGTEASPERAERYAQILRENDLELRPVVRALLLDPDFYRDEVVGNRIAGPVDLLVGATQRVGVDPPSRLVAAGCRVLGQRIFYPPNVKGWEGNEGWITTSSFMQRGNLAGVLLGVVAVGELLDEPADEYEAAMGSSTMDGDMSGDEDGASRGPRGARLRDRVMDRIGERFDNLPQNPALRDLTRTESIGWTPRYYLAARLDRVGAADDEAVVDWLLDELLATRVGPATRAEVLGLFSGQREELSLQEGPWVEAGPDVEHLLRRTAHVILSLPEAQLH</sequence>